<gene>
    <name evidence="1" type="ORF">F4821DRAFT_26543</name>
</gene>
<proteinExistence type="predicted"/>
<keyword evidence="2" id="KW-1185">Reference proteome</keyword>
<reference evidence="1 2" key="1">
    <citation type="journal article" date="2022" name="New Phytol.">
        <title>Ecological generalism drives hyperdiversity of secondary metabolite gene clusters in xylarialean endophytes.</title>
        <authorList>
            <person name="Franco M.E.E."/>
            <person name="Wisecaver J.H."/>
            <person name="Arnold A.E."/>
            <person name="Ju Y.M."/>
            <person name="Slot J.C."/>
            <person name="Ahrendt S."/>
            <person name="Moore L.P."/>
            <person name="Eastman K.E."/>
            <person name="Scott K."/>
            <person name="Konkel Z."/>
            <person name="Mondo S.J."/>
            <person name="Kuo A."/>
            <person name="Hayes R.D."/>
            <person name="Haridas S."/>
            <person name="Andreopoulos B."/>
            <person name="Riley R."/>
            <person name="LaButti K."/>
            <person name="Pangilinan J."/>
            <person name="Lipzen A."/>
            <person name="Amirebrahimi M."/>
            <person name="Yan J."/>
            <person name="Adam C."/>
            <person name="Keymanesh K."/>
            <person name="Ng V."/>
            <person name="Louie K."/>
            <person name="Northen T."/>
            <person name="Drula E."/>
            <person name="Henrissat B."/>
            <person name="Hsieh H.M."/>
            <person name="Youens-Clark K."/>
            <person name="Lutzoni F."/>
            <person name="Miadlikowska J."/>
            <person name="Eastwood D.C."/>
            <person name="Hamelin R.C."/>
            <person name="Grigoriev I.V."/>
            <person name="U'Ren J.M."/>
        </authorList>
    </citation>
    <scope>NUCLEOTIDE SEQUENCE [LARGE SCALE GENOMIC DNA]</scope>
    <source>
        <strain evidence="1 2">ER1909</strain>
    </source>
</reference>
<accession>A0ACC0CM96</accession>
<protein>
    <submittedName>
        <fullName evidence="1">Amidase signature domain-containing protein</fullName>
    </submittedName>
</protein>
<comment type="caution">
    <text evidence="1">The sequence shown here is derived from an EMBL/GenBank/DDBJ whole genome shotgun (WGS) entry which is preliminary data.</text>
</comment>
<evidence type="ECO:0000313" key="2">
    <source>
        <dbReference type="Proteomes" id="UP001497680"/>
    </source>
</evidence>
<evidence type="ECO:0000313" key="1">
    <source>
        <dbReference type="EMBL" id="KAI6081425.1"/>
    </source>
</evidence>
<dbReference type="EMBL" id="MU394396">
    <property type="protein sequence ID" value="KAI6081425.1"/>
    <property type="molecule type" value="Genomic_DNA"/>
</dbReference>
<sequence length="524" mass="58372">MLILTRPPAVVAVQAKQYFVYPRVCPFRNRTVKACLADEKHPSRILDGYIPCSLFYFNNVDHLQTGLSKMIEDFLRKDDVFCDDFLEHILIVLANGEELSQPIAQGICTAIGAKTVSEVNFAGSSAPKPGPYFLGNNGLSEAWRCYSDPLAAFVHPIVPSLVGNKYEDPGIPVYPVPSRLYSEPKSEKRPLAGLRFAVKDVIDIAGVPTTNCCRAYEDLYGVALETAPLIQKLIEKGAIPIGKARTVQFASGSHPMDWVDWQCPFNPRGDGYQSPSMSSAGSAAAVSGYDWVDFSVGTDTFGSVIMPAAACGIYGFRPTTGIQVLTGILPVSSYLDTAGFFTRSIASATLLAKEWLGEDSPHNLTNYPTEIIHPVDLFHFENSEYQSVVERFVGLMEKFLGVKSSRLNLTERWESSAYSDGTPLRDYLNSTIPKIQLRDCYNNAKDFRQSYARQFRKEPYVDPVIRYKWDLSQDITDEQYEQGIVEKHTFEQWMSTEIIPPGSKSILLLPGGLDSPTYRDQYYG</sequence>
<organism evidence="1 2">
    <name type="scientific">Hypoxylon rubiginosum</name>
    <dbReference type="NCBI Taxonomy" id="110542"/>
    <lineage>
        <taxon>Eukaryota</taxon>
        <taxon>Fungi</taxon>
        <taxon>Dikarya</taxon>
        <taxon>Ascomycota</taxon>
        <taxon>Pezizomycotina</taxon>
        <taxon>Sordariomycetes</taxon>
        <taxon>Xylariomycetidae</taxon>
        <taxon>Xylariales</taxon>
        <taxon>Hypoxylaceae</taxon>
        <taxon>Hypoxylon</taxon>
    </lineage>
</organism>
<dbReference type="Proteomes" id="UP001497680">
    <property type="component" value="Unassembled WGS sequence"/>
</dbReference>
<name>A0ACC0CM96_9PEZI</name>